<feature type="domain" description="Beta-lactamase-related" evidence="3">
    <location>
        <begin position="3"/>
        <end position="303"/>
    </location>
</feature>
<dbReference type="Pfam" id="PF00144">
    <property type="entry name" value="Beta-lactamase"/>
    <property type="match status" value="1"/>
</dbReference>
<dbReference type="InterPro" id="IPR012338">
    <property type="entry name" value="Beta-lactam/transpept-like"/>
</dbReference>
<evidence type="ECO:0000313" key="4">
    <source>
        <dbReference type="EMBL" id="SHG84289.1"/>
    </source>
</evidence>
<dbReference type="Gene3D" id="3.40.710.10">
    <property type="entry name" value="DD-peptidase/beta-lactamase superfamily"/>
    <property type="match status" value="1"/>
</dbReference>
<dbReference type="InterPro" id="IPR050491">
    <property type="entry name" value="AmpC-like"/>
</dbReference>
<dbReference type="InterPro" id="IPR001466">
    <property type="entry name" value="Beta-lactam-related"/>
</dbReference>
<organism evidence="4 5">
    <name type="scientific">Ornithinibacillus halophilus</name>
    <dbReference type="NCBI Taxonomy" id="930117"/>
    <lineage>
        <taxon>Bacteria</taxon>
        <taxon>Bacillati</taxon>
        <taxon>Bacillota</taxon>
        <taxon>Bacilli</taxon>
        <taxon>Bacillales</taxon>
        <taxon>Bacillaceae</taxon>
        <taxon>Ornithinibacillus</taxon>
    </lineage>
</organism>
<name>A0A1M5N528_9BACI</name>
<dbReference type="Proteomes" id="UP000183988">
    <property type="component" value="Unassembled WGS sequence"/>
</dbReference>
<keyword evidence="2" id="KW-0472">Membrane</keyword>
<keyword evidence="5" id="KW-1185">Reference proteome</keyword>
<sequence>MKNNIVNVMKKNQFSGTALVRNHEDIIAEGSHGYANRSEQLPNKENTRFGIASGCKIFTSVAICQLVEEGKLTFDTKLIDILDDNFPNFDRSITIHHLLTHTSGVPDYFDEEVMDDFEELWKNTPMYHIRKLQDFLPLFQNEPMKFNPGELFHYNNGGYILLGLVVEKLAGVTFTEYVINNVFEKAGMNDSGYFALDALPANTAHGYIENSDGTWRTNIYSLPVQGGSDGGAFVTTEDMLKFWDALLKNKLLSEEMTKLLLTPHVHEDGNEFYGYGVWISKKENGDILRYHVMGYDPGVCFHSVYYPEYSIKLAVCGNISEGAFDLVEFIEEELL</sequence>
<dbReference type="AlphaFoldDB" id="A0A1M5N528"/>
<evidence type="ECO:0000259" key="3">
    <source>
        <dbReference type="Pfam" id="PF00144"/>
    </source>
</evidence>
<evidence type="ECO:0000313" key="5">
    <source>
        <dbReference type="Proteomes" id="UP000183988"/>
    </source>
</evidence>
<dbReference type="OrthoDB" id="9803467at2"/>
<protein>
    <submittedName>
        <fullName evidence="4">CubicO group peptidase, beta-lactamase class C family</fullName>
    </submittedName>
</protein>
<reference evidence="4 5" key="1">
    <citation type="submission" date="2016-11" db="EMBL/GenBank/DDBJ databases">
        <authorList>
            <person name="Jaros S."/>
            <person name="Januszkiewicz K."/>
            <person name="Wedrychowicz H."/>
        </authorList>
    </citation>
    <scope>NUCLEOTIDE SEQUENCE [LARGE SCALE GENOMIC DNA]</scope>
    <source>
        <strain evidence="4 5">IBRC-M 10683</strain>
    </source>
</reference>
<dbReference type="SUPFAM" id="SSF56601">
    <property type="entry name" value="beta-lactamase/transpeptidase-like"/>
    <property type="match status" value="1"/>
</dbReference>
<proteinExistence type="predicted"/>
<dbReference type="PANTHER" id="PTHR46825">
    <property type="entry name" value="D-ALANYL-D-ALANINE-CARBOXYPEPTIDASE/ENDOPEPTIDASE AMPH"/>
    <property type="match status" value="1"/>
</dbReference>
<dbReference type="RefSeq" id="WP_072891981.1">
    <property type="nucleotide sequence ID" value="NZ_FQVW01000070.1"/>
</dbReference>
<dbReference type="GO" id="GO:0016020">
    <property type="term" value="C:membrane"/>
    <property type="evidence" value="ECO:0007669"/>
    <property type="project" value="UniProtKB-SubCell"/>
</dbReference>
<evidence type="ECO:0000256" key="1">
    <source>
        <dbReference type="ARBA" id="ARBA00004370"/>
    </source>
</evidence>
<dbReference type="STRING" id="930117.SAMN05216225_10701"/>
<evidence type="ECO:0000256" key="2">
    <source>
        <dbReference type="ARBA" id="ARBA00023136"/>
    </source>
</evidence>
<dbReference type="PANTHER" id="PTHR46825:SF11">
    <property type="entry name" value="PENICILLIN-BINDING PROTEIN 4"/>
    <property type="match status" value="1"/>
</dbReference>
<gene>
    <name evidence="4" type="ORF">SAMN05216225_10701</name>
</gene>
<accession>A0A1M5N528</accession>
<comment type="subcellular location">
    <subcellularLocation>
        <location evidence="1">Membrane</location>
    </subcellularLocation>
</comment>
<dbReference type="EMBL" id="FQVW01000070">
    <property type="protein sequence ID" value="SHG84289.1"/>
    <property type="molecule type" value="Genomic_DNA"/>
</dbReference>